<dbReference type="NCBIfam" id="TIGR02564">
    <property type="entry name" value="cas_Csy1"/>
    <property type="match status" value="1"/>
</dbReference>
<dbReference type="CDD" id="cd09735">
    <property type="entry name" value="Csy1_I-F"/>
    <property type="match status" value="1"/>
</dbReference>
<dbReference type="OrthoDB" id="9815616at2"/>
<dbReference type="Proteomes" id="UP000238196">
    <property type="component" value="Unassembled WGS sequence"/>
</dbReference>
<name>A0A2S5KI92_9PROT</name>
<evidence type="ECO:0000313" key="2">
    <source>
        <dbReference type="Proteomes" id="UP000238196"/>
    </source>
</evidence>
<dbReference type="InterPro" id="IPR013397">
    <property type="entry name" value="CRISPR-assoc_prot_Csy1"/>
</dbReference>
<proteinExistence type="predicted"/>
<evidence type="ECO:0000313" key="1">
    <source>
        <dbReference type="EMBL" id="PPC74537.1"/>
    </source>
</evidence>
<gene>
    <name evidence="1" type="primary">csy1</name>
    <name evidence="1" type="ORF">C4K68_24755</name>
</gene>
<organism evidence="1 2">
    <name type="scientific">Proteobacteria bacterium 228</name>
    <dbReference type="NCBI Taxonomy" id="2083153"/>
    <lineage>
        <taxon>Bacteria</taxon>
        <taxon>Pseudomonadati</taxon>
        <taxon>Pseudomonadota</taxon>
    </lineage>
</organism>
<dbReference type="Pfam" id="PF09611">
    <property type="entry name" value="Cas_Csy1"/>
    <property type="match status" value="1"/>
</dbReference>
<accession>A0A2S5KI92</accession>
<protein>
    <submittedName>
        <fullName evidence="1">Type I-F CRISPR-associated protein Csy1</fullName>
    </submittedName>
</protein>
<dbReference type="EMBL" id="PRLP01000143">
    <property type="protein sequence ID" value="PPC74537.1"/>
    <property type="molecule type" value="Genomic_DNA"/>
</dbReference>
<sequence>MPASNKDESDKLRALIAAFIKERLDAKLDKLSADDPKYQALTAQYQYSSWLEDAARRVGQIQSVTHTLKAIHPDARGTNLYVSPSDLTGHSVLGSHDLPVSFSADVVGNAAALDVYKLLKLEDDDGRTLLDRALAQDAALKAALSDDPEQAQQWLDAFAGLVASRGGSASHQRAKQVYWLTGNDPLNDEHYHLLAPLYASSLSHQVFQQINSHRFGEEVKAAREARRKGEQHATGYYDYPALAVQKLGGTKPQNISQLNSERGGNNYLLASLPPSWDRNLLLPPLRTDSVFPRFTRRKEVWLTVRQLRVLLLGAPPKNLLTRETRFSLTSKLVDELLQFGAEYWQLPPGWSAQPECRLVEAETLWLDPYRAKDDEAFAARWRQGDWQQEICQRFASWLNRLMRIAELPVADPEHKQWSKEVKLTDDWREWLKHLEQELDQLQKELSYE</sequence>
<comment type="caution">
    <text evidence="1">The sequence shown here is derived from an EMBL/GenBank/DDBJ whole genome shotgun (WGS) entry which is preliminary data.</text>
</comment>
<reference evidence="1 2" key="1">
    <citation type="submission" date="2018-02" db="EMBL/GenBank/DDBJ databases">
        <title>novel marine gammaproteobacteria from coastal saline agro ecosystem.</title>
        <authorList>
            <person name="Krishnan R."/>
            <person name="Ramesh Kumar N."/>
        </authorList>
    </citation>
    <scope>NUCLEOTIDE SEQUENCE [LARGE SCALE GENOMIC DNA]</scope>
    <source>
        <strain evidence="1 2">228</strain>
    </source>
</reference>
<dbReference type="AlphaFoldDB" id="A0A2S5KI92"/>